<protein>
    <submittedName>
        <fullName evidence="1">Methyltransferase type 12</fullName>
    </submittedName>
</protein>
<dbReference type="Proteomes" id="UP000699042">
    <property type="component" value="Unassembled WGS sequence"/>
</dbReference>
<keyword evidence="1" id="KW-0489">Methyltransferase</keyword>
<dbReference type="AlphaFoldDB" id="A0A9P7QTX1"/>
<evidence type="ECO:0000313" key="1">
    <source>
        <dbReference type="EMBL" id="KAG7041377.1"/>
    </source>
</evidence>
<keyword evidence="1" id="KW-0808">Transferase</keyword>
<dbReference type="GO" id="GO:0032259">
    <property type="term" value="P:methylation"/>
    <property type="evidence" value="ECO:0007669"/>
    <property type="project" value="UniProtKB-KW"/>
</dbReference>
<proteinExistence type="predicted"/>
<evidence type="ECO:0000313" key="2">
    <source>
        <dbReference type="Proteomes" id="UP000699042"/>
    </source>
</evidence>
<dbReference type="GO" id="GO:0008168">
    <property type="term" value="F:methyltransferase activity"/>
    <property type="evidence" value="ECO:0007669"/>
    <property type="project" value="UniProtKB-KW"/>
</dbReference>
<organism evidence="1 2">
    <name type="scientific">Colletotrichum scovillei</name>
    <dbReference type="NCBI Taxonomy" id="1209932"/>
    <lineage>
        <taxon>Eukaryota</taxon>
        <taxon>Fungi</taxon>
        <taxon>Dikarya</taxon>
        <taxon>Ascomycota</taxon>
        <taxon>Pezizomycotina</taxon>
        <taxon>Sordariomycetes</taxon>
        <taxon>Hypocreomycetidae</taxon>
        <taxon>Glomerellales</taxon>
        <taxon>Glomerellaceae</taxon>
        <taxon>Colletotrichum</taxon>
        <taxon>Colletotrichum acutatum species complex</taxon>
    </lineage>
</organism>
<reference evidence="1" key="1">
    <citation type="submission" date="2021-05" db="EMBL/GenBank/DDBJ databases">
        <title>Comparative genomics of three Colletotrichum scovillei strains and genetic complementation revealed genes involved fungal growth and virulence on chili pepper.</title>
        <authorList>
            <person name="Hsieh D.-K."/>
            <person name="Chuang S.-C."/>
            <person name="Chen C.-Y."/>
            <person name="Chao Y.-T."/>
            <person name="Lu M.-Y.J."/>
            <person name="Lee M.-H."/>
            <person name="Shih M.-C."/>
        </authorList>
    </citation>
    <scope>NUCLEOTIDE SEQUENCE</scope>
    <source>
        <strain evidence="1">Coll-153</strain>
    </source>
</reference>
<dbReference type="EMBL" id="JAESDN010000015">
    <property type="protein sequence ID" value="KAG7041377.1"/>
    <property type="molecule type" value="Genomic_DNA"/>
</dbReference>
<gene>
    <name evidence="1" type="ORF">JMJ77_003483</name>
</gene>
<accession>A0A9P7QTX1</accession>
<keyword evidence="2" id="KW-1185">Reference proteome</keyword>
<name>A0A9P7QTX1_9PEZI</name>
<comment type="caution">
    <text evidence="1">The sequence shown here is derived from an EMBL/GenBank/DDBJ whole genome shotgun (WGS) entry which is preliminary data.</text>
</comment>
<sequence>MDHQSYPSLRFNSAAMFDVARLRDPSRLPDRSAPWENVLRQLSTTRFYFERQNLAFTPSLGFQSCQTLRETPALCSSLEQNLLCRNTLPSTFSVTSPNSVLNLSATSSNEKTRSTNVTIHNCEGELGEARAAAAMRVKVEAPT</sequence>